<dbReference type="PANTHER" id="PTHR21262">
    <property type="entry name" value="GUANOSINE-3',5'-BIS DIPHOSPHATE 3'-PYROPHOSPHOHYDROLASE"/>
    <property type="match status" value="1"/>
</dbReference>
<feature type="domain" description="ACT" evidence="6">
    <location>
        <begin position="674"/>
        <end position="749"/>
    </location>
</feature>
<dbReference type="CDD" id="cd01668">
    <property type="entry name" value="TGS_RSH"/>
    <property type="match status" value="1"/>
</dbReference>
<keyword evidence="9" id="KW-0418">Kinase</keyword>
<dbReference type="CDD" id="cd04876">
    <property type="entry name" value="ACT_RelA-SpoT"/>
    <property type="match status" value="1"/>
</dbReference>
<evidence type="ECO:0000256" key="1">
    <source>
        <dbReference type="ARBA" id="ARBA00025704"/>
    </source>
</evidence>
<dbReference type="Pfam" id="PF04607">
    <property type="entry name" value="RelA_SpoT"/>
    <property type="match status" value="1"/>
</dbReference>
<organism evidence="9 10">
    <name type="scientific">Mycoplasma capricolum subsp. capricolum 14232</name>
    <dbReference type="NCBI Taxonomy" id="1188238"/>
    <lineage>
        <taxon>Bacteria</taxon>
        <taxon>Bacillati</taxon>
        <taxon>Mycoplasmatota</taxon>
        <taxon>Mollicutes</taxon>
        <taxon>Mycoplasmataceae</taxon>
        <taxon>Mycoplasma</taxon>
    </lineage>
</organism>
<dbReference type="InterPro" id="IPR002912">
    <property type="entry name" value="ACT_dom"/>
</dbReference>
<comment type="function">
    <text evidence="3">In eubacteria ppGpp (guanosine 3'-diphosphate 5'-diphosphate) is a mediator of the stringent response that coordinates a variety of cellular activities in response to changes in nutritional abundance. This enzyme catalyzes the degradation of ppGpp into GDP. It may also be capable of catalyzing the synthesis of ppGpp.</text>
</comment>
<feature type="domain" description="HD" evidence="7">
    <location>
        <begin position="60"/>
        <end position="159"/>
    </location>
</feature>
<dbReference type="FunFam" id="1.10.3210.10:FF:000001">
    <property type="entry name" value="GTP pyrophosphokinase RelA"/>
    <property type="match status" value="1"/>
</dbReference>
<dbReference type="InterPro" id="IPR012675">
    <property type="entry name" value="Beta-grasp_dom_sf"/>
</dbReference>
<dbReference type="PANTHER" id="PTHR21262:SF31">
    <property type="entry name" value="GTP PYROPHOSPHOKINASE"/>
    <property type="match status" value="1"/>
</dbReference>
<gene>
    <name evidence="9" type="primary">relA</name>
    <name evidence="9" type="ORF">MCAPa_4780</name>
</gene>
<dbReference type="PROSITE" id="PS51831">
    <property type="entry name" value="HD"/>
    <property type="match status" value="1"/>
</dbReference>
<keyword evidence="9" id="KW-0808">Transferase</keyword>
<evidence type="ECO:0000259" key="8">
    <source>
        <dbReference type="PROSITE" id="PS51880"/>
    </source>
</evidence>
<dbReference type="EMBL" id="JFDO01000017">
    <property type="protein sequence ID" value="KEZ18989.1"/>
    <property type="molecule type" value="Genomic_DNA"/>
</dbReference>
<dbReference type="SMART" id="SM00954">
    <property type="entry name" value="RelA_SpoT"/>
    <property type="match status" value="1"/>
</dbReference>
<dbReference type="InterPro" id="IPR004811">
    <property type="entry name" value="RelA/Spo_fam"/>
</dbReference>
<dbReference type="InterPro" id="IPR003607">
    <property type="entry name" value="HD/PDEase_dom"/>
</dbReference>
<dbReference type="FunFam" id="3.30.460.10:FF:000001">
    <property type="entry name" value="GTP pyrophosphokinase RelA"/>
    <property type="match status" value="1"/>
</dbReference>
<dbReference type="Pfam" id="PF13291">
    <property type="entry name" value="ACT_4"/>
    <property type="match status" value="1"/>
</dbReference>
<evidence type="ECO:0000256" key="5">
    <source>
        <dbReference type="SAM" id="Coils"/>
    </source>
</evidence>
<dbReference type="Gene3D" id="1.10.3210.10">
    <property type="entry name" value="Hypothetical protein af1432"/>
    <property type="match status" value="1"/>
</dbReference>
<keyword evidence="5" id="KW-0175">Coiled coil</keyword>
<dbReference type="Gene3D" id="3.30.460.10">
    <property type="entry name" value="Beta Polymerase, domain 2"/>
    <property type="match status" value="1"/>
</dbReference>
<dbReference type="SUPFAM" id="SSF81301">
    <property type="entry name" value="Nucleotidyltransferase"/>
    <property type="match status" value="1"/>
</dbReference>
<accession>A0A084ELZ7</accession>
<proteinExistence type="inferred from homology"/>
<protein>
    <recommendedName>
        <fullName evidence="2">Penta-phosphate guanosine-3'-pyrophosphohydrolase</fullName>
    </recommendedName>
</protein>
<dbReference type="PROSITE" id="PS51880">
    <property type="entry name" value="TGS"/>
    <property type="match status" value="1"/>
</dbReference>
<feature type="domain" description="TGS" evidence="8">
    <location>
        <begin position="405"/>
        <end position="468"/>
    </location>
</feature>
<dbReference type="Gene3D" id="3.30.70.260">
    <property type="match status" value="1"/>
</dbReference>
<dbReference type="FunFam" id="3.10.20.30:FF:000002">
    <property type="entry name" value="GTP pyrophosphokinase (RelA/SpoT)"/>
    <property type="match status" value="1"/>
</dbReference>
<evidence type="ECO:0000256" key="3">
    <source>
        <dbReference type="ARBA" id="ARBA00056789"/>
    </source>
</evidence>
<evidence type="ECO:0000259" key="7">
    <source>
        <dbReference type="PROSITE" id="PS51831"/>
    </source>
</evidence>
<reference evidence="9 10" key="1">
    <citation type="submission" date="2014-02" db="EMBL/GenBank/DDBJ databases">
        <title>Genome sequence of Mycoplasma capricolum subsp. capricolum strain 14232.</title>
        <authorList>
            <person name="Sirand-Pugnet P."/>
            <person name="Breton M."/>
            <person name="Dordet-Frisoni E."/>
            <person name="Baranowski E."/>
            <person name="Barre A."/>
            <person name="Couture C."/>
            <person name="Dupuy V."/>
            <person name="Gaurivaud P."/>
            <person name="Jacob D."/>
            <person name="Lemaitre C."/>
            <person name="Manso-Silvan L."/>
            <person name="Nikolski M."/>
            <person name="Nouvel L.-X."/>
            <person name="Poumarat F."/>
            <person name="Tardy F."/>
            <person name="Thebault P."/>
            <person name="Theil S."/>
            <person name="Citti C."/>
            <person name="Thiaucourt F."/>
            <person name="Blanchard A."/>
        </authorList>
    </citation>
    <scope>NUCLEOTIDE SEQUENCE [LARGE SCALE GENOMIC DNA]</scope>
    <source>
        <strain evidence="9 10">14232</strain>
    </source>
</reference>
<comment type="similarity">
    <text evidence="4">Belongs to the relA/spoT family.</text>
</comment>
<dbReference type="SUPFAM" id="SSF55021">
    <property type="entry name" value="ACT-like"/>
    <property type="match status" value="1"/>
</dbReference>
<dbReference type="GO" id="GO:0015969">
    <property type="term" value="P:guanosine tetraphosphate metabolic process"/>
    <property type="evidence" value="ECO:0007669"/>
    <property type="project" value="InterPro"/>
</dbReference>
<dbReference type="Gene3D" id="3.10.20.30">
    <property type="match status" value="1"/>
</dbReference>
<dbReference type="SUPFAM" id="SSF81271">
    <property type="entry name" value="TGS-like"/>
    <property type="match status" value="1"/>
</dbReference>
<dbReference type="PROSITE" id="PS51671">
    <property type="entry name" value="ACT"/>
    <property type="match status" value="1"/>
</dbReference>
<evidence type="ECO:0000256" key="4">
    <source>
        <dbReference type="RuleBase" id="RU003847"/>
    </source>
</evidence>
<dbReference type="SMART" id="SM00471">
    <property type="entry name" value="HDc"/>
    <property type="match status" value="1"/>
</dbReference>
<dbReference type="InterPro" id="IPR012676">
    <property type="entry name" value="TGS-like"/>
</dbReference>
<dbReference type="InterPro" id="IPR007685">
    <property type="entry name" value="RelA_SpoT"/>
</dbReference>
<feature type="coiled-coil region" evidence="5">
    <location>
        <begin position="492"/>
        <end position="527"/>
    </location>
</feature>
<dbReference type="NCBIfam" id="TIGR00691">
    <property type="entry name" value="spoT_relA"/>
    <property type="match status" value="1"/>
</dbReference>
<comment type="caution">
    <text evidence="9">The sequence shown here is derived from an EMBL/GenBank/DDBJ whole genome shotgun (WGS) entry which is preliminary data.</text>
</comment>
<dbReference type="AlphaFoldDB" id="A0A084ELZ7"/>
<sequence length="754" mass="87102">MLNKYNYMSFDYREIRDFKDLLSELKKYIKNKSELERIEQAYKYAFKCHFNQTRKNGDPYIYHPLSAAYYLAQWRMGSNTIIAGLLHDILEDTPIQKEELVELFNEEVANLVESVTKVSFFAKENRQQIKSKYLRKLYLSMSKDIRVIIIKIADRLHNIYTIKNLRSEKQKIIAQETLEIYSAIAHRIGMKSAKSLLEDRSFEILNPEEFKKITDLFNSDMQKRQQIINEIIVNLEQYLKKEKNIKIISIFGRPKTIYSIYRKMNVIGKNFEEISDLLAIRIITKSIDDCYKILGFIHQKYIPLAGKFKDYIATPKNNVYQSLHTTLSDSNGNIFEIQIRTEEMNQVAETGAAAHWRYKEGEIVDIAKKQKEIDDKIDIFSRILDLDKSEEQQSVIEQSIKDDLFTASIYVLTPNGAVITLPYGSTVLDFAYRIHTEIGEKTIGARINGVFSPINTVLKSGEVVEVKTSPKQEPTHEWLKIVVTSNARNRIKKYLQKKINEETLDKKDQQKELIKKTETNINAYINQKDWKWKKKTADEILETVKSMGYNSLNDFLLDVAKGEFTINQAAEKVFIKENYSKDDEAYASIKSKIIYDTSIKNDILVDGIKNIKTTLASCCMPIPYEEVVGFVTKNSGIKVHLKECINIDWTNMKSRLVVVQWNEAVAEKNMYTTKLKYFGIDRNKLLYDISKIISGLKVSIINANIFTDQKSLLSSGEITVKIKNSTQLTQTISALRSIPGINGVERGISNQKIK</sequence>
<dbReference type="CDD" id="cd05399">
    <property type="entry name" value="NT_Rel-Spo_like"/>
    <property type="match status" value="1"/>
</dbReference>
<dbReference type="Proteomes" id="UP000028533">
    <property type="component" value="Unassembled WGS sequence"/>
</dbReference>
<evidence type="ECO:0000313" key="10">
    <source>
        <dbReference type="Proteomes" id="UP000028533"/>
    </source>
</evidence>
<dbReference type="InterPro" id="IPR033655">
    <property type="entry name" value="TGS_RelA/SpoT"/>
</dbReference>
<dbReference type="GO" id="GO:0005886">
    <property type="term" value="C:plasma membrane"/>
    <property type="evidence" value="ECO:0007669"/>
    <property type="project" value="TreeGrafter"/>
</dbReference>
<dbReference type="InterPro" id="IPR004095">
    <property type="entry name" value="TGS"/>
</dbReference>
<dbReference type="Pfam" id="PF02824">
    <property type="entry name" value="TGS"/>
    <property type="match status" value="1"/>
</dbReference>
<dbReference type="RefSeq" id="WP_080713624.1">
    <property type="nucleotide sequence ID" value="NZ_JFDO01000017.1"/>
</dbReference>
<comment type="pathway">
    <text evidence="1">Purine metabolism.</text>
</comment>
<dbReference type="InterPro" id="IPR006674">
    <property type="entry name" value="HD_domain"/>
</dbReference>
<dbReference type="CDD" id="cd00077">
    <property type="entry name" value="HDc"/>
    <property type="match status" value="1"/>
</dbReference>
<dbReference type="SUPFAM" id="SSF109604">
    <property type="entry name" value="HD-domain/PDEase-like"/>
    <property type="match status" value="1"/>
</dbReference>
<dbReference type="InterPro" id="IPR043519">
    <property type="entry name" value="NT_sf"/>
</dbReference>
<evidence type="ECO:0000313" key="9">
    <source>
        <dbReference type="EMBL" id="KEZ18989.1"/>
    </source>
</evidence>
<dbReference type="Pfam" id="PF13328">
    <property type="entry name" value="HD_4"/>
    <property type="match status" value="1"/>
</dbReference>
<evidence type="ECO:0000259" key="6">
    <source>
        <dbReference type="PROSITE" id="PS51671"/>
    </source>
</evidence>
<dbReference type="InterPro" id="IPR045865">
    <property type="entry name" value="ACT-like_dom_sf"/>
</dbReference>
<evidence type="ECO:0000256" key="2">
    <source>
        <dbReference type="ARBA" id="ARBA00041770"/>
    </source>
</evidence>
<dbReference type="GO" id="GO:0016301">
    <property type="term" value="F:kinase activity"/>
    <property type="evidence" value="ECO:0007669"/>
    <property type="project" value="UniProtKB-KW"/>
</dbReference>
<name>A0A084ELZ7_MYCCA</name>